<dbReference type="AlphaFoldDB" id="A0A316UG00"/>
<dbReference type="InterPro" id="IPR015943">
    <property type="entry name" value="WD40/YVTN_repeat-like_dom_sf"/>
</dbReference>
<dbReference type="InterPro" id="IPR046985">
    <property type="entry name" value="IP5"/>
</dbReference>
<dbReference type="Proteomes" id="UP000245942">
    <property type="component" value="Unassembled WGS sequence"/>
</dbReference>
<feature type="region of interest" description="Disordered" evidence="1">
    <location>
        <begin position="1"/>
        <end position="21"/>
    </location>
</feature>
<dbReference type="GO" id="GO:0004439">
    <property type="term" value="F:phosphatidylinositol-4,5-bisphosphate 5-phosphatase activity"/>
    <property type="evidence" value="ECO:0007669"/>
    <property type="project" value="TreeGrafter"/>
</dbReference>
<accession>A0A316UG00</accession>
<evidence type="ECO:0000259" key="2">
    <source>
        <dbReference type="SMART" id="SM00128"/>
    </source>
</evidence>
<evidence type="ECO:0000256" key="1">
    <source>
        <dbReference type="SAM" id="MobiDB-lite"/>
    </source>
</evidence>
<evidence type="ECO:0000313" key="4">
    <source>
        <dbReference type="Proteomes" id="UP000245942"/>
    </source>
</evidence>
<keyword evidence="4" id="KW-1185">Reference proteome</keyword>
<dbReference type="PANTHER" id="PTHR11200">
    <property type="entry name" value="INOSITOL 5-PHOSPHATASE"/>
    <property type="match status" value="1"/>
</dbReference>
<dbReference type="SUPFAM" id="SSF50978">
    <property type="entry name" value="WD40 repeat-like"/>
    <property type="match status" value="1"/>
</dbReference>
<dbReference type="OrthoDB" id="2248459at2759"/>
<reference evidence="3 4" key="1">
    <citation type="journal article" date="2018" name="Mol. Biol. Evol.">
        <title>Broad Genomic Sampling Reveals a Smut Pathogenic Ancestry of the Fungal Clade Ustilaginomycotina.</title>
        <authorList>
            <person name="Kijpornyongpan T."/>
            <person name="Mondo S.J."/>
            <person name="Barry K."/>
            <person name="Sandor L."/>
            <person name="Lee J."/>
            <person name="Lipzen A."/>
            <person name="Pangilinan J."/>
            <person name="LaButti K."/>
            <person name="Hainaut M."/>
            <person name="Henrissat B."/>
            <person name="Grigoriev I.V."/>
            <person name="Spatafora J.W."/>
            <person name="Aime M.C."/>
        </authorList>
    </citation>
    <scope>NUCLEOTIDE SEQUENCE [LARGE SCALE GENOMIC DNA]</scope>
    <source>
        <strain evidence="3 4">MCA 4718</strain>
    </source>
</reference>
<organism evidence="3 4">
    <name type="scientific">Pseudomicrostroma glucosiphilum</name>
    <dbReference type="NCBI Taxonomy" id="1684307"/>
    <lineage>
        <taxon>Eukaryota</taxon>
        <taxon>Fungi</taxon>
        <taxon>Dikarya</taxon>
        <taxon>Basidiomycota</taxon>
        <taxon>Ustilaginomycotina</taxon>
        <taxon>Exobasidiomycetes</taxon>
        <taxon>Microstromatales</taxon>
        <taxon>Microstromatales incertae sedis</taxon>
        <taxon>Pseudomicrostroma</taxon>
    </lineage>
</organism>
<dbReference type="Pfam" id="PF22669">
    <property type="entry name" value="Exo_endo_phos2"/>
    <property type="match status" value="1"/>
</dbReference>
<dbReference type="InterPro" id="IPR000300">
    <property type="entry name" value="IPPc"/>
</dbReference>
<dbReference type="GeneID" id="37011611"/>
<proteinExistence type="predicted"/>
<dbReference type="SUPFAM" id="SSF56219">
    <property type="entry name" value="DNase I-like"/>
    <property type="match status" value="1"/>
</dbReference>
<gene>
    <name evidence="3" type="ORF">BCV69DRAFT_234199</name>
</gene>
<dbReference type="PANTHER" id="PTHR11200:SF240">
    <property type="entry name" value="INOSITOL POLYPHOSPHATE 5-PHOSPHATASE C9G1.10C-RELATED"/>
    <property type="match status" value="1"/>
</dbReference>
<feature type="non-terminal residue" evidence="3">
    <location>
        <position position="793"/>
    </location>
</feature>
<dbReference type="Gene3D" id="3.60.10.10">
    <property type="entry name" value="Endonuclease/exonuclease/phosphatase"/>
    <property type="match status" value="1"/>
</dbReference>
<dbReference type="STRING" id="1684307.A0A316UG00"/>
<name>A0A316UG00_9BASI</name>
<evidence type="ECO:0000313" key="3">
    <source>
        <dbReference type="EMBL" id="PWN24182.1"/>
    </source>
</evidence>
<protein>
    <submittedName>
        <fullName evidence="3">DNase I-like protein</fullName>
    </submittedName>
</protein>
<dbReference type="InterPro" id="IPR036691">
    <property type="entry name" value="Endo/exonu/phosph_ase_sf"/>
</dbReference>
<dbReference type="GO" id="GO:0046856">
    <property type="term" value="P:phosphatidylinositol dephosphorylation"/>
    <property type="evidence" value="ECO:0007669"/>
    <property type="project" value="InterPro"/>
</dbReference>
<dbReference type="InterPro" id="IPR036322">
    <property type="entry name" value="WD40_repeat_dom_sf"/>
</dbReference>
<dbReference type="SMART" id="SM00128">
    <property type="entry name" value="IPPc"/>
    <property type="match status" value="1"/>
</dbReference>
<sequence length="793" mass="87438">SETLPDTSRANRRPPSFDPPKYAQSKHFSCFAAWGHTIATASGDKVRIYRIGATARQIDGGDKLCRLAAEHGGKEVKITSMAFRPSGGDELDGRYLWCGTREGSLCEMDIVEATVQSSKHNLHTAPVVILQRVGNGMLSVDESGKICIWLPPTGEESRGVLSLSQSPVAQRVSLDKSTLLLALDTQLWACSGSALAPSSLTRSHKIGIFNPFSTTSPFNATSRPLAMGSYGTAGVGAITCGTIIPERADRVYLGHESGHLSTWDKVRMTCIGVQRLSALGFTAVCMVNDLLWTGNRSGRITVFSPPPEGQQSQQPWKVLKSWPAHKGAVSVIALDPAYLDAQYTDDGVAGISVVTSGTDYSVHVWDGLLSADWLAHRVSLRNDEFSTNRMLKCLHVTFNMDAASPSDLHASVDSVNWLPQLLTSAISTDGSSLPDIIYFGFQEIVDLEDKRLTAKSMLLNAASGKKAKADMSERISHQYRMWYDRLVQSVRLAMPADSPYRVVHSESMVGLFTCLFVRACEFESVSDAAVVTVKTGLGGRWGNKGSIVSRFLIDDTSCSFINAHLAAGQRHVKQRNEDIAQILESESLPIGKSGEGVYVDGGSGELILDHEIVFVGGDLNYRIDLPRSQVLNCIQTGQLDTLLVKDQLHQELQRNSPLFRLRGFQEADSPTRFAPTYKFDRNSQEYDTSEKSRVPAWCDRLLYRSAGVQIDEAVNGHKGTKAHESSPGVRCLEYRSWPEVTISDHRPVSAIYEFQAKRIDWDLREAVKQQEAEVWKETRAMLVQKALEYYNRP</sequence>
<feature type="domain" description="Inositol polyphosphate-related phosphatase" evidence="2">
    <location>
        <begin position="389"/>
        <end position="760"/>
    </location>
</feature>
<dbReference type="Gene3D" id="2.130.10.10">
    <property type="entry name" value="YVTN repeat-like/Quinoprotein amine dehydrogenase"/>
    <property type="match status" value="1"/>
</dbReference>
<dbReference type="RefSeq" id="XP_025351342.1">
    <property type="nucleotide sequence ID" value="XM_025489877.1"/>
</dbReference>
<dbReference type="EMBL" id="KZ819321">
    <property type="protein sequence ID" value="PWN24182.1"/>
    <property type="molecule type" value="Genomic_DNA"/>
</dbReference>
<feature type="non-terminal residue" evidence="3">
    <location>
        <position position="1"/>
    </location>
</feature>